<proteinExistence type="predicted"/>
<dbReference type="EMBL" id="GBRH01212135">
    <property type="protein sequence ID" value="JAD85760.1"/>
    <property type="molecule type" value="Transcribed_RNA"/>
</dbReference>
<sequence>MSATTALKDLRRFSFDMDPSIRQVSFSERIINASQHNDSVASFDYKLGYKQMHSPESVIYWWLDDGPSQLDDDLSSVNPTACKRRRTEGIFHGYARSGNFGMSEDVPMEGFLAHEQESELIGPEIEIQEPCFGPLNRPNRMTCDFMQNQTRVKAHTSGWDGFYVEFDKLNEDCLLNEATETTTDVSYPDMSQFTDGSYHDGSTSRGFCRVLRKCSTSKKLGTAAGCVEGLEADTVSQMNFPDIHAVWDSDFVDRSSIKDTFQHFSHPFSLLDTPCSQERTGLKLCRPSNKSFGFWNCENIDRNFRLTLDRFNNDSSIICEGTKHSDNFDYETQPLNHFNNDYCSTDKFGSEDDLTTWTSKFDGRLSADIFPERSANCCHLNVPSSQMVNCSTITQDPLNQHNSGCNQRSRPFKGGRSRSHSAPPFYRGKQKVSRLNEQLSKWTTDGDEDICINNQEDNALTPVNISHMSATQPIPEIDSSEFPDLKFSSDRYVKMKMHVLMVLIILLLK</sequence>
<reference evidence="2" key="1">
    <citation type="submission" date="2014-09" db="EMBL/GenBank/DDBJ databases">
        <authorList>
            <person name="Magalhaes I.L.F."/>
            <person name="Oliveira U."/>
            <person name="Santos F.R."/>
            <person name="Vidigal T.H.D.A."/>
            <person name="Brescovit A.D."/>
            <person name="Santos A.J."/>
        </authorList>
    </citation>
    <scope>NUCLEOTIDE SEQUENCE</scope>
    <source>
        <tissue evidence="2">Shoot tissue taken approximately 20 cm above the soil surface</tissue>
    </source>
</reference>
<reference evidence="2" key="2">
    <citation type="journal article" date="2015" name="Data Brief">
        <title>Shoot transcriptome of the giant reed, Arundo donax.</title>
        <authorList>
            <person name="Barrero R.A."/>
            <person name="Guerrero F.D."/>
            <person name="Moolhuijzen P."/>
            <person name="Goolsby J.A."/>
            <person name="Tidwell J."/>
            <person name="Bellgard S.E."/>
            <person name="Bellgard M.I."/>
        </authorList>
    </citation>
    <scope>NUCLEOTIDE SEQUENCE</scope>
    <source>
        <tissue evidence="2">Shoot tissue taken approximately 20 cm above the soil surface</tissue>
    </source>
</reference>
<evidence type="ECO:0000313" key="2">
    <source>
        <dbReference type="EMBL" id="JAD85760.1"/>
    </source>
</evidence>
<feature type="compositionally biased region" description="Basic residues" evidence="1">
    <location>
        <begin position="410"/>
        <end position="419"/>
    </location>
</feature>
<name>A0A0A9DJD1_ARUDO</name>
<evidence type="ECO:0000256" key="1">
    <source>
        <dbReference type="SAM" id="MobiDB-lite"/>
    </source>
</evidence>
<feature type="region of interest" description="Disordered" evidence="1">
    <location>
        <begin position="401"/>
        <end position="424"/>
    </location>
</feature>
<dbReference type="AlphaFoldDB" id="A0A0A9DJD1"/>
<organism evidence="2">
    <name type="scientific">Arundo donax</name>
    <name type="common">Giant reed</name>
    <name type="synonym">Donax arundinaceus</name>
    <dbReference type="NCBI Taxonomy" id="35708"/>
    <lineage>
        <taxon>Eukaryota</taxon>
        <taxon>Viridiplantae</taxon>
        <taxon>Streptophyta</taxon>
        <taxon>Embryophyta</taxon>
        <taxon>Tracheophyta</taxon>
        <taxon>Spermatophyta</taxon>
        <taxon>Magnoliopsida</taxon>
        <taxon>Liliopsida</taxon>
        <taxon>Poales</taxon>
        <taxon>Poaceae</taxon>
        <taxon>PACMAD clade</taxon>
        <taxon>Arundinoideae</taxon>
        <taxon>Arundineae</taxon>
        <taxon>Arundo</taxon>
    </lineage>
</organism>
<protein>
    <submittedName>
        <fullName evidence="2">Uncharacterized protein</fullName>
    </submittedName>
</protein>
<accession>A0A0A9DJD1</accession>